<reference evidence="9 10" key="1">
    <citation type="submission" date="2014-08" db="EMBL/GenBank/DDBJ databases">
        <authorList>
            <person name="Wibberg D."/>
        </authorList>
    </citation>
    <scope>NUCLEOTIDE SEQUENCE [LARGE SCALE GENOMIC DNA]</scope>
    <source>
        <strain evidence="10">ING2-E5B</strain>
    </source>
</reference>
<dbReference type="InterPro" id="IPR036849">
    <property type="entry name" value="Enolase-like_C_sf"/>
</dbReference>
<keyword evidence="3 6" id="KW-0460">Magnesium</keyword>
<feature type="domain" description="Mandelate racemase/muconate lactonizing enzyme C-terminal" evidence="8">
    <location>
        <begin position="182"/>
        <end position="274"/>
    </location>
</feature>
<keyword evidence="10" id="KW-1185">Reference proteome</keyword>
<evidence type="ECO:0000256" key="1">
    <source>
        <dbReference type="ARBA" id="ARBA00008031"/>
    </source>
</evidence>
<feature type="binding site" evidence="6">
    <location>
        <position position="278"/>
    </location>
    <ligand>
        <name>Mg(2+)</name>
        <dbReference type="ChEBI" id="CHEBI:18420"/>
    </ligand>
</feature>
<dbReference type="SUPFAM" id="SSF54826">
    <property type="entry name" value="Enolase N-terminal domain-like"/>
    <property type="match status" value="1"/>
</dbReference>
<accession>A0A098C3Q9</accession>
<evidence type="ECO:0000259" key="8">
    <source>
        <dbReference type="SMART" id="SM00922"/>
    </source>
</evidence>
<feature type="active site" description="Proton acceptor; specific for (R)-substrate epimerization" evidence="5">
    <location>
        <position position="202"/>
    </location>
</feature>
<dbReference type="InterPro" id="IPR029065">
    <property type="entry name" value="Enolase_C-like"/>
</dbReference>
<dbReference type="HOGENOM" id="CLU_030273_4_3_10"/>
<evidence type="ECO:0000256" key="6">
    <source>
        <dbReference type="PIRSR" id="PIRSR634603-3"/>
    </source>
</evidence>
<feature type="binding site" evidence="6">
    <location>
        <position position="253"/>
    </location>
    <ligand>
        <name>Mg(2+)</name>
        <dbReference type="ChEBI" id="CHEBI:18420"/>
    </ligand>
</feature>
<keyword evidence="4 7" id="KW-0413">Isomerase</keyword>
<feature type="active site" description="Proton acceptor; specific for (S)-substrate epimerization" evidence="5">
    <location>
        <position position="300"/>
    </location>
</feature>
<dbReference type="SMART" id="SM00922">
    <property type="entry name" value="MR_MLE"/>
    <property type="match status" value="1"/>
</dbReference>
<evidence type="ECO:0000256" key="2">
    <source>
        <dbReference type="ARBA" id="ARBA00022723"/>
    </source>
</evidence>
<proteinExistence type="inferred from homology"/>
<evidence type="ECO:0000256" key="3">
    <source>
        <dbReference type="ARBA" id="ARBA00022842"/>
    </source>
</evidence>
<evidence type="ECO:0000256" key="5">
    <source>
        <dbReference type="PIRSR" id="PIRSR634603-1"/>
    </source>
</evidence>
<dbReference type="Pfam" id="PF02746">
    <property type="entry name" value="MR_MLE_N"/>
    <property type="match status" value="1"/>
</dbReference>
<dbReference type="PATRIC" id="fig|1562970.3.peg.2327"/>
<dbReference type="GO" id="GO:0016855">
    <property type="term" value="F:racemase and epimerase activity, acting on amino acids and derivatives"/>
    <property type="evidence" value="ECO:0007669"/>
    <property type="project" value="UniProtKB-UniRule"/>
</dbReference>
<evidence type="ECO:0000256" key="7">
    <source>
        <dbReference type="RuleBase" id="RU366006"/>
    </source>
</evidence>
<dbReference type="Gene3D" id="3.20.20.120">
    <property type="entry name" value="Enolase-like C-terminal domain"/>
    <property type="match status" value="1"/>
</dbReference>
<evidence type="ECO:0000313" key="9">
    <source>
        <dbReference type="EMBL" id="CEA17081.1"/>
    </source>
</evidence>
<dbReference type="KEGG" id="pbt:ING2E5B_2356"/>
<dbReference type="PANTHER" id="PTHR48080:SF3">
    <property type="entry name" value="ENOLASE SUPERFAMILY MEMBER DDB_G0284701"/>
    <property type="match status" value="1"/>
</dbReference>
<evidence type="ECO:0000256" key="4">
    <source>
        <dbReference type="ARBA" id="ARBA00023235"/>
    </source>
</evidence>
<name>A0A098C3Q9_9BACT</name>
<dbReference type="CDD" id="cd03319">
    <property type="entry name" value="L-Ala-DL-Glu_epimerase"/>
    <property type="match status" value="1"/>
</dbReference>
<dbReference type="EC" id="5.1.1.-" evidence="7"/>
<dbReference type="AlphaFoldDB" id="A0A098C3Q9"/>
<dbReference type="InterPro" id="IPR034593">
    <property type="entry name" value="DgoD-like"/>
</dbReference>
<keyword evidence="2 6" id="KW-0479">Metal-binding</keyword>
<dbReference type="STRING" id="1562970.ING2E5B_2356"/>
<dbReference type="GO" id="GO:0000287">
    <property type="term" value="F:magnesium ion binding"/>
    <property type="evidence" value="ECO:0007669"/>
    <property type="project" value="UniProtKB-ARBA"/>
</dbReference>
<gene>
    <name evidence="9" type="ORF">ING2E5B_2356</name>
</gene>
<organism evidence="9 10">
    <name type="scientific">Fermentimonas caenicola</name>
    <dbReference type="NCBI Taxonomy" id="1562970"/>
    <lineage>
        <taxon>Bacteria</taxon>
        <taxon>Pseudomonadati</taxon>
        <taxon>Bacteroidota</taxon>
        <taxon>Bacteroidia</taxon>
        <taxon>Bacteroidales</taxon>
        <taxon>Dysgonomonadaceae</taxon>
        <taxon>Fermentimonas</taxon>
    </lineage>
</organism>
<dbReference type="SFLD" id="SFLDS00001">
    <property type="entry name" value="Enolase"/>
    <property type="match status" value="1"/>
</dbReference>
<dbReference type="SUPFAM" id="SSF51604">
    <property type="entry name" value="Enolase C-terminal domain-like"/>
    <property type="match status" value="1"/>
</dbReference>
<dbReference type="SFLD" id="SFLDG00180">
    <property type="entry name" value="muconate_cycloisomerase"/>
    <property type="match status" value="1"/>
</dbReference>
<dbReference type="Gene3D" id="3.30.390.10">
    <property type="entry name" value="Enolase-like, N-terminal domain"/>
    <property type="match status" value="1"/>
</dbReference>
<evidence type="ECO:0000313" key="10">
    <source>
        <dbReference type="Proteomes" id="UP000032417"/>
    </source>
</evidence>
<sequence>MDKERRRFIRSAAIAAVAFASPEFSINSAAKNNMLFSINKHHNSSSKMKLSWTPYNLQLKHTFTISGFSRTTTPVVLTEIEYDGVVGYGEASLPPYLGESQASVIDFLKRVDLSGFNDPTHIEDIVHYVDSIAINNTAAKAAVDIALHDLAGKIIGAPWYKMYGFDKRDVPDTTFTIGIDTDEVVREKTIEAKDQFNILKVKVGGPDDKRMINAIRSVTDLPLSVDANQGWTDRHEALDMIYWLKEQGVVMVEQPMPKNDLDNISRLTEMSPLPIFADESLQRLSDIERLKGVFSGVNIKLMKCTGMHEALKMRNMAKALGMKVMMGCMTETSCAISAASQLYSGMDFADLDGALLIGNDCFDGAKLEGGKIIASDLPGIGVTPNRELNFSHN</sequence>
<comment type="cofactor">
    <cofactor evidence="6 7">
        <name>Mg(2+)</name>
        <dbReference type="ChEBI" id="CHEBI:18420"/>
    </cofactor>
    <text evidence="6 7">Binds 1 Mg(2+) ion per subunit.</text>
</comment>
<feature type="binding site" evidence="6">
    <location>
        <position position="226"/>
    </location>
    <ligand>
        <name>Mg(2+)</name>
        <dbReference type="ChEBI" id="CHEBI:18420"/>
    </ligand>
</feature>
<dbReference type="Pfam" id="PF13378">
    <property type="entry name" value="MR_MLE_C"/>
    <property type="match status" value="1"/>
</dbReference>
<comment type="similarity">
    <text evidence="1 7">Belongs to the mandelate racemase/muconate lactonizing enzyme family.</text>
</comment>
<dbReference type="InterPro" id="IPR013341">
    <property type="entry name" value="Mandelate_racemase_N_dom"/>
</dbReference>
<dbReference type="InterPro" id="IPR029017">
    <property type="entry name" value="Enolase-like_N"/>
</dbReference>
<dbReference type="OrthoDB" id="9775391at2"/>
<dbReference type="EMBL" id="LN515532">
    <property type="protein sequence ID" value="CEA17081.1"/>
    <property type="molecule type" value="Genomic_DNA"/>
</dbReference>
<dbReference type="Proteomes" id="UP000032417">
    <property type="component" value="Chromosome 1"/>
</dbReference>
<protein>
    <recommendedName>
        <fullName evidence="7">Dipeptide epimerase</fullName>
        <ecNumber evidence="7">5.1.1.-</ecNumber>
    </recommendedName>
</protein>
<dbReference type="PANTHER" id="PTHR48080">
    <property type="entry name" value="D-GALACTONATE DEHYDRATASE-RELATED"/>
    <property type="match status" value="1"/>
</dbReference>
<dbReference type="InterPro" id="IPR034603">
    <property type="entry name" value="Dipeptide_epimerase"/>
</dbReference>
<dbReference type="InterPro" id="IPR013342">
    <property type="entry name" value="Mandelate_racemase_C"/>
</dbReference>